<feature type="transmembrane region" description="Helical" evidence="2">
    <location>
        <begin position="81"/>
        <end position="97"/>
    </location>
</feature>
<organism evidence="4 5">
    <name type="scientific">Acidaminobacter hydrogenoformans DSM 2784</name>
    <dbReference type="NCBI Taxonomy" id="1120920"/>
    <lineage>
        <taxon>Bacteria</taxon>
        <taxon>Bacillati</taxon>
        <taxon>Bacillota</taxon>
        <taxon>Clostridia</taxon>
        <taxon>Peptostreptococcales</taxon>
        <taxon>Acidaminobacteraceae</taxon>
        <taxon>Acidaminobacter</taxon>
    </lineage>
</organism>
<feature type="transmembrane region" description="Helical" evidence="2">
    <location>
        <begin position="208"/>
        <end position="230"/>
    </location>
</feature>
<feature type="transmembrane region" description="Helical" evidence="2">
    <location>
        <begin position="295"/>
        <end position="321"/>
    </location>
</feature>
<dbReference type="Pfam" id="PF06808">
    <property type="entry name" value="DctM"/>
    <property type="match status" value="1"/>
</dbReference>
<reference evidence="4 5" key="1">
    <citation type="submission" date="2016-10" db="EMBL/GenBank/DDBJ databases">
        <authorList>
            <person name="de Groot N.N."/>
        </authorList>
    </citation>
    <scope>NUCLEOTIDE SEQUENCE [LARGE SCALE GENOMIC DNA]</scope>
    <source>
        <strain evidence="4 5">DSM 2784</strain>
    </source>
</reference>
<evidence type="ECO:0000256" key="2">
    <source>
        <dbReference type="SAM" id="Phobius"/>
    </source>
</evidence>
<feature type="compositionally biased region" description="Basic and acidic residues" evidence="1">
    <location>
        <begin position="1"/>
        <end position="10"/>
    </location>
</feature>
<dbReference type="NCBIfam" id="TIGR02123">
    <property type="entry name" value="TRAP_fused"/>
    <property type="match status" value="1"/>
</dbReference>
<feature type="region of interest" description="Disordered" evidence="1">
    <location>
        <begin position="1"/>
        <end position="24"/>
    </location>
</feature>
<sequence>MNDDKQKQPNEDPNLTNEPDFNPDHEPLDANVLLDKFDKDASKLRKLTGMLAKAVTVIAIGMSLFHLYTAGFGTLLSVRQRSLHLILAFTLGFMLYPAGKRSSKTKASILDFGLAAIAIVVFGYLFVFVEEIARKGGDVSQIDIILGALAILLTLEVTRRVVGPELPIVAILFLSYAKFGPYLPGVLAHRGFSFERIISHMYLTTEGLLGIPTGVSATFVFMFILFGAFLDKTGVGKFFIDLAYGLTGHLKSGPAMTAVVASGFMGSISGSSVANTVTTGAFTIPLMKRVGYKPYFAGAVEAAASTGGQIMPPVMGAAAFIMAEFTGIPYIKIIAAAAIPAVLYYFAVGTMVHLEASKLGLKGLPKDQLPSARKIMLNQGYLLVPLFVIIAFLIMGFTPLLSAFYAIGISVFMAVAVTLIKKDHSFTPALFMSALESGAKGALGVATACACAGMIVGVVTLTGLGLRIAELIVTLAQGMLLPTLFFTMIASIILGMGLPTTAKYIVLATMAVPALIKLEVNLMAAHLFILYFGVVADITPPVALAAYAGAGIAGANSMKTGFQAVKLASAAFLVPYIFAIDPRLILVKEIVGDQVTFMPFYAAIPVILTAMLGIVCLGAAVENFLLVKCKIYERIFLLAAALSLLVPGLYTDAFGLAVLVVVVVLQRPRSKKAKMEAA</sequence>
<feature type="transmembrane region" description="Helical" evidence="2">
    <location>
        <begin position="50"/>
        <end position="69"/>
    </location>
</feature>
<keyword evidence="2" id="KW-0472">Membrane</keyword>
<feature type="transmembrane region" description="Helical" evidence="2">
    <location>
        <begin position="600"/>
        <end position="620"/>
    </location>
</feature>
<feature type="transmembrane region" description="Helical" evidence="2">
    <location>
        <begin position="109"/>
        <end position="127"/>
    </location>
</feature>
<feature type="transmembrane region" description="Helical" evidence="2">
    <location>
        <begin position="635"/>
        <end position="665"/>
    </location>
</feature>
<dbReference type="STRING" id="1120920.SAMN03080599_01468"/>
<gene>
    <name evidence="4" type="ORF">SAMN03080599_01468</name>
</gene>
<keyword evidence="2" id="KW-0812">Transmembrane</keyword>
<feature type="domain" description="TRAP C4-dicarboxylate transport system permease DctM subunit" evidence="3">
    <location>
        <begin position="149"/>
        <end position="588"/>
    </location>
</feature>
<feature type="transmembrane region" description="Helical" evidence="2">
    <location>
        <begin position="333"/>
        <end position="354"/>
    </location>
</feature>
<dbReference type="OrthoDB" id="9759894at2"/>
<feature type="transmembrane region" description="Helical" evidence="2">
    <location>
        <begin position="403"/>
        <end position="420"/>
    </location>
</feature>
<keyword evidence="2" id="KW-1133">Transmembrane helix</keyword>
<dbReference type="PANTHER" id="PTHR43849:SF2">
    <property type="entry name" value="BLL3936 PROTEIN"/>
    <property type="match status" value="1"/>
</dbReference>
<dbReference type="Proteomes" id="UP000199208">
    <property type="component" value="Unassembled WGS sequence"/>
</dbReference>
<feature type="transmembrane region" description="Helical" evidence="2">
    <location>
        <begin position="375"/>
        <end position="397"/>
    </location>
</feature>
<feature type="transmembrane region" description="Helical" evidence="2">
    <location>
        <begin position="484"/>
        <end position="516"/>
    </location>
</feature>
<dbReference type="Pfam" id="PF11874">
    <property type="entry name" value="DUF3394"/>
    <property type="match status" value="1"/>
</dbReference>
<dbReference type="PANTHER" id="PTHR43849">
    <property type="entry name" value="BLL3936 PROTEIN"/>
    <property type="match status" value="1"/>
</dbReference>
<feature type="transmembrane region" description="Helical" evidence="2">
    <location>
        <begin position="560"/>
        <end position="579"/>
    </location>
</feature>
<evidence type="ECO:0000256" key="1">
    <source>
        <dbReference type="SAM" id="MobiDB-lite"/>
    </source>
</evidence>
<name>A0A1G5RYL0_9FIRM</name>
<keyword evidence="5" id="KW-1185">Reference proteome</keyword>
<evidence type="ECO:0000313" key="4">
    <source>
        <dbReference type="EMBL" id="SCZ78840.1"/>
    </source>
</evidence>
<proteinExistence type="predicted"/>
<dbReference type="EMBL" id="FMWL01000005">
    <property type="protein sequence ID" value="SCZ78840.1"/>
    <property type="molecule type" value="Genomic_DNA"/>
</dbReference>
<dbReference type="InterPro" id="IPR011853">
    <property type="entry name" value="TRAP_DctM-Dct_fused"/>
</dbReference>
<feature type="transmembrane region" description="Helical" evidence="2">
    <location>
        <begin position="169"/>
        <end position="188"/>
    </location>
</feature>
<protein>
    <submittedName>
        <fullName evidence="4">TRAP transporter, 4TM/12TM fusion protein</fullName>
    </submittedName>
</protein>
<feature type="transmembrane region" description="Helical" evidence="2">
    <location>
        <begin position="441"/>
        <end position="464"/>
    </location>
</feature>
<dbReference type="AlphaFoldDB" id="A0A1G5RYL0"/>
<evidence type="ECO:0000259" key="3">
    <source>
        <dbReference type="Pfam" id="PF06808"/>
    </source>
</evidence>
<evidence type="ECO:0000313" key="5">
    <source>
        <dbReference type="Proteomes" id="UP000199208"/>
    </source>
</evidence>
<dbReference type="InterPro" id="IPR021814">
    <property type="entry name" value="DUF3394"/>
</dbReference>
<dbReference type="InterPro" id="IPR010656">
    <property type="entry name" value="DctM"/>
</dbReference>
<dbReference type="RefSeq" id="WP_092590233.1">
    <property type="nucleotide sequence ID" value="NZ_FMWL01000005.1"/>
</dbReference>
<accession>A0A1G5RYL0</accession>
<feature type="transmembrane region" description="Helical" evidence="2">
    <location>
        <begin position="528"/>
        <end position="548"/>
    </location>
</feature>
<feature type="transmembrane region" description="Helical" evidence="2">
    <location>
        <begin position="139"/>
        <end position="157"/>
    </location>
</feature>